<evidence type="ECO:0000313" key="2">
    <source>
        <dbReference type="Proteomes" id="UP001174909"/>
    </source>
</evidence>
<reference evidence="1" key="1">
    <citation type="submission" date="2023-03" db="EMBL/GenBank/DDBJ databases">
        <authorList>
            <person name="Steffen K."/>
            <person name="Cardenas P."/>
        </authorList>
    </citation>
    <scope>NUCLEOTIDE SEQUENCE</scope>
</reference>
<organism evidence="1 2">
    <name type="scientific">Geodia barretti</name>
    <name type="common">Barrett's horny sponge</name>
    <dbReference type="NCBI Taxonomy" id="519541"/>
    <lineage>
        <taxon>Eukaryota</taxon>
        <taxon>Metazoa</taxon>
        <taxon>Porifera</taxon>
        <taxon>Demospongiae</taxon>
        <taxon>Heteroscleromorpha</taxon>
        <taxon>Tetractinellida</taxon>
        <taxon>Astrophorina</taxon>
        <taxon>Geodiidae</taxon>
        <taxon>Geodia</taxon>
    </lineage>
</organism>
<proteinExistence type="predicted"/>
<name>A0AA35SPD3_GEOBA</name>
<comment type="caution">
    <text evidence="1">The sequence shown here is derived from an EMBL/GenBank/DDBJ whole genome shotgun (WGS) entry which is preliminary data.</text>
</comment>
<dbReference type="EMBL" id="CASHTH010002592">
    <property type="protein sequence ID" value="CAI8032271.1"/>
    <property type="molecule type" value="Genomic_DNA"/>
</dbReference>
<accession>A0AA35SPD3</accession>
<gene>
    <name evidence="1" type="ORF">GBAR_LOCUS18253</name>
</gene>
<dbReference type="AlphaFoldDB" id="A0AA35SPD3"/>
<sequence>MWGWPGPLWPVQVPKRSETPVFLICAKKETQFSIPVLVTISHFLNLTNDDDITSLGLTFLKADHNKNSEGLYEFKRADRQMIFEPHKRFGVLHTTHFCSVCIACIDNLQSLEKTTFCITSVLPNTTIPVGEKAYSYFFLTFLNLRTCLRRLDEIIKGMNLVGYDVKSDAFEFRATNSSEEPELEITITQPEHGRIGVNGSLTVQHKEIDFFIREPTSEEKLWQKKMSDYTLQELVCSLFPRRPILL</sequence>
<evidence type="ECO:0000313" key="1">
    <source>
        <dbReference type="EMBL" id="CAI8032271.1"/>
    </source>
</evidence>
<protein>
    <submittedName>
        <fullName evidence="1">Uncharacterized protein</fullName>
    </submittedName>
</protein>
<dbReference type="Proteomes" id="UP001174909">
    <property type="component" value="Unassembled WGS sequence"/>
</dbReference>
<keyword evidence="2" id="KW-1185">Reference proteome</keyword>